<feature type="compositionally biased region" description="Basic and acidic residues" evidence="1">
    <location>
        <begin position="237"/>
        <end position="246"/>
    </location>
</feature>
<dbReference type="GO" id="GO:0005634">
    <property type="term" value="C:nucleus"/>
    <property type="evidence" value="ECO:0007669"/>
    <property type="project" value="TreeGrafter"/>
</dbReference>
<evidence type="ECO:0000313" key="2">
    <source>
        <dbReference type="EMBL" id="GAV70768.1"/>
    </source>
</evidence>
<name>A0A1Q3BS53_CEPFO</name>
<feature type="compositionally biased region" description="Basic and acidic residues" evidence="1">
    <location>
        <begin position="336"/>
        <end position="345"/>
    </location>
</feature>
<feature type="compositionally biased region" description="Basic and acidic residues" evidence="1">
    <location>
        <begin position="358"/>
        <end position="377"/>
    </location>
</feature>
<dbReference type="PANTHER" id="PTHR12299">
    <property type="entry name" value="HYALURONIC ACID-BINDING PROTEIN 4"/>
    <property type="match status" value="1"/>
</dbReference>
<feature type="compositionally biased region" description="Basic and acidic residues" evidence="1">
    <location>
        <begin position="32"/>
        <end position="63"/>
    </location>
</feature>
<feature type="compositionally biased region" description="Pro residues" evidence="1">
    <location>
        <begin position="462"/>
        <end position="474"/>
    </location>
</feature>
<protein>
    <submittedName>
        <fullName evidence="2">Uncharacterized protein</fullName>
    </submittedName>
</protein>
<dbReference type="AlphaFoldDB" id="A0A1Q3BS53"/>
<feature type="compositionally biased region" description="Low complexity" evidence="1">
    <location>
        <begin position="123"/>
        <end position="132"/>
    </location>
</feature>
<dbReference type="Proteomes" id="UP000187406">
    <property type="component" value="Unassembled WGS sequence"/>
</dbReference>
<dbReference type="STRING" id="3775.A0A1Q3BS53"/>
<evidence type="ECO:0000256" key="1">
    <source>
        <dbReference type="SAM" id="MobiDB-lite"/>
    </source>
</evidence>
<proteinExistence type="predicted"/>
<accession>A0A1Q3BS53</accession>
<feature type="compositionally biased region" description="Basic and acidic residues" evidence="1">
    <location>
        <begin position="256"/>
        <end position="270"/>
    </location>
</feature>
<dbReference type="PANTHER" id="PTHR12299:SF78">
    <property type="entry name" value="RGG REPEATS NUCLEAR RNA BINDING PROTEIN C"/>
    <property type="match status" value="1"/>
</dbReference>
<keyword evidence="3" id="KW-1185">Reference proteome</keyword>
<dbReference type="EMBL" id="BDDD01000835">
    <property type="protein sequence ID" value="GAV70768.1"/>
    <property type="molecule type" value="Genomic_DNA"/>
</dbReference>
<feature type="region of interest" description="Disordered" evidence="1">
    <location>
        <begin position="319"/>
        <end position="496"/>
    </location>
</feature>
<organism evidence="2 3">
    <name type="scientific">Cephalotus follicularis</name>
    <name type="common">Albany pitcher plant</name>
    <dbReference type="NCBI Taxonomy" id="3775"/>
    <lineage>
        <taxon>Eukaryota</taxon>
        <taxon>Viridiplantae</taxon>
        <taxon>Streptophyta</taxon>
        <taxon>Embryophyta</taxon>
        <taxon>Tracheophyta</taxon>
        <taxon>Spermatophyta</taxon>
        <taxon>Magnoliopsida</taxon>
        <taxon>eudicotyledons</taxon>
        <taxon>Gunneridae</taxon>
        <taxon>Pentapetalae</taxon>
        <taxon>rosids</taxon>
        <taxon>fabids</taxon>
        <taxon>Oxalidales</taxon>
        <taxon>Cephalotaceae</taxon>
        <taxon>Cephalotus</taxon>
    </lineage>
</organism>
<dbReference type="GO" id="GO:0005737">
    <property type="term" value="C:cytoplasm"/>
    <property type="evidence" value="ECO:0007669"/>
    <property type="project" value="TreeGrafter"/>
</dbReference>
<feature type="compositionally biased region" description="Basic and acidic residues" evidence="1">
    <location>
        <begin position="441"/>
        <end position="461"/>
    </location>
</feature>
<feature type="region of interest" description="Disordered" evidence="1">
    <location>
        <begin position="84"/>
        <end position="270"/>
    </location>
</feature>
<feature type="compositionally biased region" description="Basic and acidic residues" evidence="1">
    <location>
        <begin position="216"/>
        <end position="226"/>
    </location>
</feature>
<feature type="region of interest" description="Disordered" evidence="1">
    <location>
        <begin position="1"/>
        <end position="64"/>
    </location>
</feature>
<evidence type="ECO:0000313" key="3">
    <source>
        <dbReference type="Proteomes" id="UP000187406"/>
    </source>
</evidence>
<dbReference type="InterPro" id="IPR039764">
    <property type="entry name" value="HABP4/SERBP1-like"/>
</dbReference>
<gene>
    <name evidence="2" type="ORF">CFOL_v3_14266</name>
</gene>
<comment type="caution">
    <text evidence="2">The sequence shown here is derived from an EMBL/GenBank/DDBJ whole genome shotgun (WGS) entry which is preliminary data.</text>
</comment>
<sequence>MAGNNLFALLGGEEEDSVLNSSLEQVKAKAKTVKEKEKEKEKNKNENEKEEPMKEKKPFDPTKLRAKPLVLPYAVRRSFVVLRKEKKSEEAQGNISGEGSNNYRKNNFGDYQWNYKGGKRNGRNNGNQLKNGTDAPGYIDKDGFQVPSRRLFKKLGNFNRLKDGGVDDPSVEQATNGDDKSNVSDNADKEHAVANGDDESNASEKHDMEQAVNGDKQIDSAEKNEDAVVEDNNSEGTEGKASDKPKSKSKKKKKKNAEENFEKTVEEPKKDYVKRMTLVDYEKEQFKRRRSLESLKKTLERKVTIDEDFKMMQIIDKKEVDNLTVKQRSNNKLRKKDNLGNEKKVSKPITYKITEFLKPAEVERPNGGRGRNGERTNGRGRNGKSSNGGRRRDGERPHYAAGRGQSVEKTNGSRGGEHDGKGAFNAAEGGQNGKRPNGGKYSERPYHADGERDSDSREHGPPRFPSPPPPPPPPRLDDFSQFPSCMGGRYLKFTGD</sequence>
<feature type="compositionally biased region" description="Basic and acidic residues" evidence="1">
    <location>
        <begin position="177"/>
        <end position="192"/>
    </location>
</feature>
<dbReference type="OrthoDB" id="784393at2759"/>
<feature type="compositionally biased region" description="Polar residues" evidence="1">
    <location>
        <begin position="91"/>
        <end position="105"/>
    </location>
</feature>
<reference evidence="3" key="1">
    <citation type="submission" date="2016-04" db="EMBL/GenBank/DDBJ databases">
        <title>Cephalotus genome sequencing.</title>
        <authorList>
            <person name="Fukushima K."/>
            <person name="Hasebe M."/>
            <person name="Fang X."/>
        </authorList>
    </citation>
    <scope>NUCLEOTIDE SEQUENCE [LARGE SCALE GENOMIC DNA]</scope>
    <source>
        <strain evidence="3">cv. St1</strain>
    </source>
</reference>
<dbReference type="InParanoid" id="A0A1Q3BS53"/>
<dbReference type="GO" id="GO:0003729">
    <property type="term" value="F:mRNA binding"/>
    <property type="evidence" value="ECO:0007669"/>
    <property type="project" value="TreeGrafter"/>
</dbReference>